<dbReference type="InterPro" id="IPR003142">
    <property type="entry name" value="BPL_C"/>
</dbReference>
<keyword evidence="2" id="KW-0092">Biotin</keyword>
<dbReference type="OrthoDB" id="9807064at2"/>
<dbReference type="RefSeq" id="WP_041954594.1">
    <property type="nucleotide sequence ID" value="NZ_CP009761.1"/>
</dbReference>
<dbReference type="InterPro" id="IPR004143">
    <property type="entry name" value="BPL_LPL_catalytic"/>
</dbReference>
<name>A0A0B4S2L2_9FIRM</name>
<dbReference type="STRING" id="33033.NW74_06710"/>
<dbReference type="InterPro" id="IPR045864">
    <property type="entry name" value="aa-tRNA-synth_II/BPL/LPL"/>
</dbReference>
<dbReference type="Pfam" id="PF03099">
    <property type="entry name" value="BPL_LplA_LipB"/>
    <property type="match status" value="1"/>
</dbReference>
<evidence type="ECO:0000313" key="7">
    <source>
        <dbReference type="Proteomes" id="UP000031386"/>
    </source>
</evidence>
<protein>
    <recommendedName>
        <fullName evidence="3">biotin--[biotin carboxyl-carrier protein] ligase</fullName>
        <ecNumber evidence="3">6.3.4.15</ecNumber>
    </recommendedName>
</protein>
<keyword evidence="7" id="KW-1185">Reference proteome</keyword>
<evidence type="ECO:0000259" key="4">
    <source>
        <dbReference type="Pfam" id="PF02237"/>
    </source>
</evidence>
<organism evidence="6 7">
    <name type="scientific">Parvimonas micra</name>
    <dbReference type="NCBI Taxonomy" id="33033"/>
    <lineage>
        <taxon>Bacteria</taxon>
        <taxon>Bacillati</taxon>
        <taxon>Bacillota</taxon>
        <taxon>Tissierellia</taxon>
        <taxon>Tissierellales</taxon>
        <taxon>Peptoniphilaceae</taxon>
        <taxon>Parvimonas</taxon>
    </lineage>
</organism>
<evidence type="ECO:0000259" key="5">
    <source>
        <dbReference type="Pfam" id="PF03099"/>
    </source>
</evidence>
<dbReference type="EMBL" id="CP009761">
    <property type="protein sequence ID" value="AIZ37037.1"/>
    <property type="molecule type" value="Genomic_DNA"/>
</dbReference>
<keyword evidence="1" id="KW-0436">Ligase</keyword>
<feature type="domain" description="Biotin protein ligase C-terminal" evidence="4">
    <location>
        <begin position="211"/>
        <end position="256"/>
    </location>
</feature>
<dbReference type="CDD" id="cd16442">
    <property type="entry name" value="BPL"/>
    <property type="match status" value="1"/>
</dbReference>
<dbReference type="PANTHER" id="PTHR12835">
    <property type="entry name" value="BIOTIN PROTEIN LIGASE"/>
    <property type="match status" value="1"/>
</dbReference>
<proteinExistence type="predicted"/>
<gene>
    <name evidence="6" type="ORF">NW74_06710</name>
</gene>
<sequence>MKNLQNNLNIQEIQKNLKYKHNIEIFDSIDSTNKHLKSKINEKNYGTIVISNEQTNGYGKNDRQFISNKDTGIYMSILINPNCLIEESLKITILTSVAVLSAIKSVYNLDVKLKWVNDIILNDLKVGGILCESQINLNTNIIDNMIVGIGINVKEFDFPPSLKNIATSIENNTNIKISRNELISEIINFFDLYFIDNKNYLNLYKENSYVIGKDITIIQNDRQFFAKAIDIKDNGALIVQEQEKIIKLISSDISIR</sequence>
<dbReference type="GO" id="GO:0009249">
    <property type="term" value="P:protein lipoylation"/>
    <property type="evidence" value="ECO:0007669"/>
    <property type="project" value="UniProtKB-ARBA"/>
</dbReference>
<evidence type="ECO:0000256" key="1">
    <source>
        <dbReference type="ARBA" id="ARBA00022598"/>
    </source>
</evidence>
<evidence type="ECO:0000256" key="3">
    <source>
        <dbReference type="ARBA" id="ARBA00024227"/>
    </source>
</evidence>
<dbReference type="AlphaFoldDB" id="A0A0B4S2L2"/>
<dbReference type="Gene3D" id="2.30.30.100">
    <property type="match status" value="1"/>
</dbReference>
<dbReference type="InterPro" id="IPR004408">
    <property type="entry name" value="Biotin_CoA_COase_ligase"/>
</dbReference>
<dbReference type="GO" id="GO:0005737">
    <property type="term" value="C:cytoplasm"/>
    <property type="evidence" value="ECO:0007669"/>
    <property type="project" value="TreeGrafter"/>
</dbReference>
<reference evidence="6 7" key="1">
    <citation type="submission" date="2014-10" db="EMBL/GenBank/DDBJ databases">
        <title>Complete genome sequence of Parvimonas micra KCOM 1535 (= ChDC B708).</title>
        <authorList>
            <person name="Kook J.-K."/>
            <person name="Park S.-N."/>
            <person name="Lim Y.K."/>
            <person name="Roh H."/>
        </authorList>
    </citation>
    <scope>NUCLEOTIDE SEQUENCE [LARGE SCALE GENOMIC DNA]</scope>
    <source>
        <strain evidence="7">KCOM 1535 / ChDC B708</strain>
    </source>
</reference>
<accession>A0A0B4S2L2</accession>
<dbReference type="Gene3D" id="3.30.930.10">
    <property type="entry name" value="Bira Bifunctional Protein, Domain 2"/>
    <property type="match status" value="1"/>
</dbReference>
<dbReference type="KEGG" id="pmic:NW74_06710"/>
<evidence type="ECO:0000313" key="6">
    <source>
        <dbReference type="EMBL" id="AIZ37037.1"/>
    </source>
</evidence>
<dbReference type="Proteomes" id="UP000031386">
    <property type="component" value="Chromosome"/>
</dbReference>
<dbReference type="GO" id="GO:0016740">
    <property type="term" value="F:transferase activity"/>
    <property type="evidence" value="ECO:0007669"/>
    <property type="project" value="UniProtKB-ARBA"/>
</dbReference>
<dbReference type="PANTHER" id="PTHR12835:SF5">
    <property type="entry name" value="BIOTIN--PROTEIN LIGASE"/>
    <property type="match status" value="1"/>
</dbReference>
<feature type="domain" description="BPL/LPL catalytic" evidence="5">
    <location>
        <begin position="26"/>
        <end position="152"/>
    </location>
</feature>
<dbReference type="Pfam" id="PF02237">
    <property type="entry name" value="BPL_C"/>
    <property type="match status" value="1"/>
</dbReference>
<evidence type="ECO:0000256" key="2">
    <source>
        <dbReference type="ARBA" id="ARBA00023267"/>
    </source>
</evidence>
<dbReference type="GO" id="GO:0004077">
    <property type="term" value="F:biotin--[biotin carboxyl-carrier protein] ligase activity"/>
    <property type="evidence" value="ECO:0007669"/>
    <property type="project" value="UniProtKB-EC"/>
</dbReference>
<dbReference type="EC" id="6.3.4.15" evidence="3"/>
<dbReference type="SUPFAM" id="SSF55681">
    <property type="entry name" value="Class II aaRS and biotin synthetases"/>
    <property type="match status" value="1"/>
</dbReference>
<dbReference type="NCBIfam" id="TIGR00121">
    <property type="entry name" value="birA_ligase"/>
    <property type="match status" value="1"/>
</dbReference>